<accession>A0ABV0GSS4</accession>
<dbReference type="PANTHER" id="PTHR30547:SF0">
    <property type="entry name" value="BLR8175 PROTEIN"/>
    <property type="match status" value="1"/>
</dbReference>
<dbReference type="Proteomes" id="UP001448614">
    <property type="component" value="Unassembled WGS sequence"/>
</dbReference>
<feature type="domain" description="YhcG N-terminal" evidence="1">
    <location>
        <begin position="20"/>
        <end position="82"/>
    </location>
</feature>
<evidence type="ECO:0000313" key="2">
    <source>
        <dbReference type="EMBL" id="MEO3941552.1"/>
    </source>
</evidence>
<reference evidence="2 3" key="1">
    <citation type="journal article" date="2024" name="Appl. Microbiol. Biotechnol.">
        <title>Biosynthetic gene clusters with biotechnological applications in novel Antarctic isolates from Actinomycetota.</title>
        <authorList>
            <person name="Bruna P."/>
            <person name="Nunez-Montero K."/>
            <person name="Contreras M.J."/>
            <person name="Leal K."/>
            <person name="Garcia M."/>
            <person name="Abanto M."/>
            <person name="Barrientos L."/>
        </authorList>
    </citation>
    <scope>NUCLEOTIDE SEQUENCE [LARGE SCALE GENOMIC DNA]</scope>
    <source>
        <strain evidence="2 3">Se16.17</strain>
    </source>
</reference>
<proteinExistence type="predicted"/>
<dbReference type="InterPro" id="IPR041527">
    <property type="entry name" value="YhcG_N"/>
</dbReference>
<protein>
    <submittedName>
        <fullName evidence="2">DUF1016 N-terminal domain-containing protein</fullName>
    </submittedName>
</protein>
<dbReference type="PANTHER" id="PTHR30547">
    <property type="entry name" value="UNCHARACTERIZED PROTEIN YHCG-RELATED"/>
    <property type="match status" value="1"/>
</dbReference>
<name>A0ABV0GSS4_PAENI</name>
<comment type="caution">
    <text evidence="2">The sequence shown here is derived from an EMBL/GenBank/DDBJ whole genome shotgun (WGS) entry which is preliminary data.</text>
</comment>
<evidence type="ECO:0000259" key="1">
    <source>
        <dbReference type="Pfam" id="PF17761"/>
    </source>
</evidence>
<organism evidence="2 3">
    <name type="scientific">Paenarthrobacter nicotinovorans</name>
    <name type="common">Arthrobacter nicotinovorans</name>
    <dbReference type="NCBI Taxonomy" id="29320"/>
    <lineage>
        <taxon>Bacteria</taxon>
        <taxon>Bacillati</taxon>
        <taxon>Actinomycetota</taxon>
        <taxon>Actinomycetes</taxon>
        <taxon>Micrococcales</taxon>
        <taxon>Micrococcaceae</taxon>
        <taxon>Paenarthrobacter</taxon>
    </lineage>
</organism>
<keyword evidence="3" id="KW-1185">Reference proteome</keyword>
<gene>
    <name evidence="2" type="ORF">V3C41_10790</name>
</gene>
<evidence type="ECO:0000313" key="3">
    <source>
        <dbReference type="Proteomes" id="UP001448614"/>
    </source>
</evidence>
<sequence>MTDSRALALPADYKDLLDALKKRVRDARQTARRTVNTQLIELYWSIGKTVLERQQIEQWGSGVMGRLAEDLRAEFPDMKGLS</sequence>
<dbReference type="InterPro" id="IPR053148">
    <property type="entry name" value="PD-DEXK-like_domain"/>
</dbReference>
<dbReference type="EMBL" id="JBBMFV010000004">
    <property type="protein sequence ID" value="MEO3941552.1"/>
    <property type="molecule type" value="Genomic_DNA"/>
</dbReference>
<dbReference type="Pfam" id="PF17761">
    <property type="entry name" value="DUF1016_N"/>
    <property type="match status" value="1"/>
</dbReference>